<reference evidence="2 3" key="1">
    <citation type="submission" date="2018-04" db="EMBL/GenBank/DDBJ databases">
        <title>Genomic Encyclopedia of Archaeal and Bacterial Type Strains, Phase II (KMG-II): from individual species to whole genera.</title>
        <authorList>
            <person name="Goeker M."/>
        </authorList>
    </citation>
    <scope>NUCLEOTIDE SEQUENCE [LARGE SCALE GENOMIC DNA]</scope>
    <source>
        <strain evidence="2 3">DSM 100434</strain>
    </source>
</reference>
<evidence type="ECO:0000313" key="3">
    <source>
        <dbReference type="Proteomes" id="UP000244077"/>
    </source>
</evidence>
<protein>
    <submittedName>
        <fullName evidence="2">Uncharacterized protein</fullName>
    </submittedName>
</protein>
<evidence type="ECO:0000313" key="2">
    <source>
        <dbReference type="EMBL" id="PTQ71308.1"/>
    </source>
</evidence>
<keyword evidence="1" id="KW-0812">Transmembrane</keyword>
<proteinExistence type="predicted"/>
<dbReference type="Proteomes" id="UP000244077">
    <property type="component" value="Unassembled WGS sequence"/>
</dbReference>
<comment type="caution">
    <text evidence="2">The sequence shown here is derived from an EMBL/GenBank/DDBJ whole genome shotgun (WGS) entry which is preliminary data.</text>
</comment>
<dbReference type="AlphaFoldDB" id="A0A2T5HI95"/>
<gene>
    <name evidence="2" type="ORF">C8N42_10884</name>
</gene>
<name>A0A2T5HI95_9RHOB</name>
<keyword evidence="3" id="KW-1185">Reference proteome</keyword>
<evidence type="ECO:0000256" key="1">
    <source>
        <dbReference type="SAM" id="Phobius"/>
    </source>
</evidence>
<keyword evidence="1" id="KW-0472">Membrane</keyword>
<sequence>MHLYFVGFAYAALVMSPVLFFTLAARELNWGRQ</sequence>
<organism evidence="2 3">
    <name type="scientific">Celeribacter persicus</name>
    <dbReference type="NCBI Taxonomy" id="1651082"/>
    <lineage>
        <taxon>Bacteria</taxon>
        <taxon>Pseudomonadati</taxon>
        <taxon>Pseudomonadota</taxon>
        <taxon>Alphaproteobacteria</taxon>
        <taxon>Rhodobacterales</taxon>
        <taxon>Roseobacteraceae</taxon>
        <taxon>Celeribacter</taxon>
    </lineage>
</organism>
<dbReference type="EMBL" id="QAOH01000008">
    <property type="protein sequence ID" value="PTQ71308.1"/>
    <property type="molecule type" value="Genomic_DNA"/>
</dbReference>
<keyword evidence="1" id="KW-1133">Transmembrane helix</keyword>
<feature type="transmembrane region" description="Helical" evidence="1">
    <location>
        <begin position="6"/>
        <end position="25"/>
    </location>
</feature>
<accession>A0A2T5HI95</accession>